<gene>
    <name evidence="2" type="ORF">LX87_02912</name>
</gene>
<sequence length="153" mass="16879">MKSILFLLLFAPLAAAFAQSDDEKAVRATITQMFDGMRKADTTLFKAVFVPGASLQSVVKNKDGLASVRNESIAGFITSVGKQKPGVLDERLSAYDVKIDAELAIAWTPYVFYYNGQKSHCGVNVFTLVKLQDGWKILSIIDTRRREGCPDLK</sequence>
<dbReference type="EMBL" id="QLMC01000003">
    <property type="protein sequence ID" value="RAJ98005.1"/>
    <property type="molecule type" value="Genomic_DNA"/>
</dbReference>
<feature type="chain" id="PRO_5016264836" evidence="1">
    <location>
        <begin position="19"/>
        <end position="153"/>
    </location>
</feature>
<keyword evidence="3" id="KW-1185">Reference proteome</keyword>
<dbReference type="Pfam" id="PF12893">
    <property type="entry name" value="Lumazine_bd_2"/>
    <property type="match status" value="1"/>
</dbReference>
<dbReference type="Proteomes" id="UP000248790">
    <property type="component" value="Unassembled WGS sequence"/>
</dbReference>
<organism evidence="2 3">
    <name type="scientific">Larkinella arboricola</name>
    <dbReference type="NCBI Taxonomy" id="643671"/>
    <lineage>
        <taxon>Bacteria</taxon>
        <taxon>Pseudomonadati</taxon>
        <taxon>Bacteroidota</taxon>
        <taxon>Cytophagia</taxon>
        <taxon>Cytophagales</taxon>
        <taxon>Spirosomataceae</taxon>
        <taxon>Larkinella</taxon>
    </lineage>
</organism>
<evidence type="ECO:0000313" key="2">
    <source>
        <dbReference type="EMBL" id="RAJ98005.1"/>
    </source>
</evidence>
<dbReference type="Gene3D" id="3.10.450.50">
    <property type="match status" value="1"/>
</dbReference>
<evidence type="ECO:0000256" key="1">
    <source>
        <dbReference type="SAM" id="SignalP"/>
    </source>
</evidence>
<name>A0A327X063_LARAB</name>
<keyword evidence="1" id="KW-0732">Signal</keyword>
<dbReference type="InterPro" id="IPR032710">
    <property type="entry name" value="NTF2-like_dom_sf"/>
</dbReference>
<proteinExistence type="predicted"/>
<protein>
    <submittedName>
        <fullName evidence="2">Putative lumazine-binding protein</fullName>
    </submittedName>
</protein>
<accession>A0A327X063</accession>
<feature type="signal peptide" evidence="1">
    <location>
        <begin position="1"/>
        <end position="18"/>
    </location>
</feature>
<dbReference type="InterPro" id="IPR039437">
    <property type="entry name" value="FrzH/put_lumazine-bd"/>
</dbReference>
<dbReference type="AlphaFoldDB" id="A0A327X063"/>
<comment type="caution">
    <text evidence="2">The sequence shown here is derived from an EMBL/GenBank/DDBJ whole genome shotgun (WGS) entry which is preliminary data.</text>
</comment>
<dbReference type="SUPFAM" id="SSF54427">
    <property type="entry name" value="NTF2-like"/>
    <property type="match status" value="1"/>
</dbReference>
<reference evidence="2 3" key="1">
    <citation type="submission" date="2018-06" db="EMBL/GenBank/DDBJ databases">
        <title>Genomic Encyclopedia of Archaeal and Bacterial Type Strains, Phase II (KMG-II): from individual species to whole genera.</title>
        <authorList>
            <person name="Goeker M."/>
        </authorList>
    </citation>
    <scope>NUCLEOTIDE SEQUENCE [LARGE SCALE GENOMIC DNA]</scope>
    <source>
        <strain evidence="2 3">DSM 21851</strain>
    </source>
</reference>
<evidence type="ECO:0000313" key="3">
    <source>
        <dbReference type="Proteomes" id="UP000248790"/>
    </source>
</evidence>
<dbReference type="OrthoDB" id="117186at2"/>
<dbReference type="RefSeq" id="WP_111628950.1">
    <property type="nucleotide sequence ID" value="NZ_QLMC01000003.1"/>
</dbReference>